<accession>A0ACB8G5D0</accession>
<protein>
    <submittedName>
        <fullName evidence="1">Pecanex-like protein 1</fullName>
    </submittedName>
</protein>
<keyword evidence="2" id="KW-1185">Reference proteome</keyword>
<proteinExistence type="predicted"/>
<evidence type="ECO:0000313" key="2">
    <source>
        <dbReference type="Proteomes" id="UP000827872"/>
    </source>
</evidence>
<name>A0ACB8G5D0_9SAUR</name>
<comment type="caution">
    <text evidence="1">The sequence shown here is derived from an EMBL/GenBank/DDBJ whole genome shotgun (WGS) entry which is preliminary data.</text>
</comment>
<reference evidence="1" key="1">
    <citation type="submission" date="2021-08" db="EMBL/GenBank/DDBJ databases">
        <title>The first chromosome-level gecko genome reveals the dynamic sex chromosomes of Neotropical dwarf geckos (Sphaerodactylidae: Sphaerodactylus).</title>
        <authorList>
            <person name="Pinto B.J."/>
            <person name="Keating S.E."/>
            <person name="Gamble T."/>
        </authorList>
    </citation>
    <scope>NUCLEOTIDE SEQUENCE</scope>
    <source>
        <strain evidence="1">TG3544</strain>
    </source>
</reference>
<sequence>MGSQVVQILRQGVWAALSGGWYQDPHQGAGVNALHLYLWLFLLGFPFTLYMYGLPAFGHFVIMWEMKIAQDSDELRNLSLL</sequence>
<organism evidence="1 2">
    <name type="scientific">Sphaerodactylus townsendi</name>
    <dbReference type="NCBI Taxonomy" id="933632"/>
    <lineage>
        <taxon>Eukaryota</taxon>
        <taxon>Metazoa</taxon>
        <taxon>Chordata</taxon>
        <taxon>Craniata</taxon>
        <taxon>Vertebrata</taxon>
        <taxon>Euteleostomi</taxon>
        <taxon>Lepidosauria</taxon>
        <taxon>Squamata</taxon>
        <taxon>Bifurcata</taxon>
        <taxon>Gekkota</taxon>
        <taxon>Sphaerodactylidae</taxon>
        <taxon>Sphaerodactylus</taxon>
    </lineage>
</organism>
<evidence type="ECO:0000313" key="1">
    <source>
        <dbReference type="EMBL" id="KAH8014352.1"/>
    </source>
</evidence>
<dbReference type="Proteomes" id="UP000827872">
    <property type="component" value="Linkage Group LG02"/>
</dbReference>
<gene>
    <name evidence="1" type="primary">PCNX1_1</name>
    <name evidence="1" type="ORF">K3G42_028547</name>
</gene>
<dbReference type="EMBL" id="CM037615">
    <property type="protein sequence ID" value="KAH8014352.1"/>
    <property type="molecule type" value="Genomic_DNA"/>
</dbReference>